<dbReference type="EMBL" id="CACVKT020007119">
    <property type="protein sequence ID" value="CAC5405710.1"/>
    <property type="molecule type" value="Genomic_DNA"/>
</dbReference>
<dbReference type="PANTHER" id="PTHR14917:SF4">
    <property type="entry name" value="SPERMATOGENESIS-ASSOCIATED 7"/>
    <property type="match status" value="1"/>
</dbReference>
<proteinExistence type="predicted"/>
<gene>
    <name evidence="2" type="ORF">MCOR_39371</name>
</gene>
<organism evidence="2 3">
    <name type="scientific">Mytilus coruscus</name>
    <name type="common">Sea mussel</name>
    <dbReference type="NCBI Taxonomy" id="42192"/>
    <lineage>
        <taxon>Eukaryota</taxon>
        <taxon>Metazoa</taxon>
        <taxon>Spiralia</taxon>
        <taxon>Lophotrochozoa</taxon>
        <taxon>Mollusca</taxon>
        <taxon>Bivalvia</taxon>
        <taxon>Autobranchia</taxon>
        <taxon>Pteriomorphia</taxon>
        <taxon>Mytilida</taxon>
        <taxon>Mytiloidea</taxon>
        <taxon>Mytilidae</taxon>
        <taxon>Mytilinae</taxon>
        <taxon>Mytilus</taxon>
    </lineage>
</organism>
<feature type="compositionally biased region" description="Basic and acidic residues" evidence="1">
    <location>
        <begin position="642"/>
        <end position="665"/>
    </location>
</feature>
<evidence type="ECO:0000256" key="1">
    <source>
        <dbReference type="SAM" id="MobiDB-lite"/>
    </source>
</evidence>
<feature type="region of interest" description="Disordered" evidence="1">
    <location>
        <begin position="60"/>
        <end position="99"/>
    </location>
</feature>
<feature type="compositionally biased region" description="Basic and acidic residues" evidence="1">
    <location>
        <begin position="71"/>
        <end position="82"/>
    </location>
</feature>
<feature type="compositionally biased region" description="Polar residues" evidence="1">
    <location>
        <begin position="138"/>
        <end position="153"/>
    </location>
</feature>
<evidence type="ECO:0000313" key="2">
    <source>
        <dbReference type="EMBL" id="CAC5405710.1"/>
    </source>
</evidence>
<name>A0A6J8DF53_MYTCO</name>
<dbReference type="GO" id="GO:0000226">
    <property type="term" value="P:microtubule cytoskeleton organization"/>
    <property type="evidence" value="ECO:0007669"/>
    <property type="project" value="TreeGrafter"/>
</dbReference>
<dbReference type="PANTHER" id="PTHR14917">
    <property type="entry name" value="SPERMATOGENESIS-ASSOCIATED PROTEIN 7"/>
    <property type="match status" value="1"/>
</dbReference>
<dbReference type="GO" id="GO:0005930">
    <property type="term" value="C:axoneme"/>
    <property type="evidence" value="ECO:0007669"/>
    <property type="project" value="TreeGrafter"/>
</dbReference>
<dbReference type="AlphaFoldDB" id="A0A6J8DF53"/>
<feature type="region of interest" description="Disordered" evidence="1">
    <location>
        <begin position="562"/>
        <end position="684"/>
    </location>
</feature>
<protein>
    <submittedName>
        <fullName evidence="2">SPATA7</fullName>
    </submittedName>
</protein>
<dbReference type="Pfam" id="PF15244">
    <property type="entry name" value="HSD3"/>
    <property type="match status" value="2"/>
</dbReference>
<dbReference type="InterPro" id="IPR029357">
    <property type="entry name" value="SPATA7"/>
</dbReference>
<accession>A0A6J8DF53</accession>
<keyword evidence="3" id="KW-1185">Reference proteome</keyword>
<dbReference type="Proteomes" id="UP000507470">
    <property type="component" value="Unassembled WGS sequence"/>
</dbReference>
<feature type="compositionally biased region" description="Acidic residues" evidence="1">
    <location>
        <begin position="568"/>
        <end position="577"/>
    </location>
</feature>
<feature type="region of interest" description="Disordered" evidence="1">
    <location>
        <begin position="138"/>
        <end position="159"/>
    </location>
</feature>
<reference evidence="2 3" key="1">
    <citation type="submission" date="2020-06" db="EMBL/GenBank/DDBJ databases">
        <authorList>
            <person name="Li R."/>
            <person name="Bekaert M."/>
        </authorList>
    </citation>
    <scope>NUCLEOTIDE SEQUENCE [LARGE SCALE GENOMIC DNA]</scope>
    <source>
        <strain evidence="3">wild</strain>
    </source>
</reference>
<dbReference type="GO" id="GO:0036064">
    <property type="term" value="C:ciliary basal body"/>
    <property type="evidence" value="ECO:0007669"/>
    <property type="project" value="TreeGrafter"/>
</dbReference>
<dbReference type="OrthoDB" id="6263678at2759"/>
<evidence type="ECO:0000313" key="3">
    <source>
        <dbReference type="Proteomes" id="UP000507470"/>
    </source>
</evidence>
<feature type="compositionally biased region" description="Acidic residues" evidence="1">
    <location>
        <begin position="666"/>
        <end position="684"/>
    </location>
</feature>
<sequence length="684" mass="78102">MGVQKTTAGGGNMQTMKGQLGLRSSALSPTSSKITTQYLVLDHMNNHYRKVVGAKSAIDNKPPKALKTSQKIRDRQTRDYVKKTGTRPPSRTIPSRTHSQMQYYDQDDYDDENQWGEYDPDDEEERLVQTIMRTTLKPKSSTSVNATHGSVTEPTDRQYEDYAHTNVTQQPRAMSANSKWLKTRNIMTAVRAVTAPTSARKDKTYDGDLIEKRSHAFTEEKPFTPRTLKTKNRSSRLSEYKYYTPPPQKRSGKKQEEEDHETKKKETPAPKPRPRQSVKSPQRVDASMTDTLMFESLQSRDFSRFKDKEELVPKLDISLDKDHMDWLKEQQYRNTVREKSGTLRSSMGRIQEDEMMHSTDFDQTRDMSTLGKSSTRGFGNTSGSQRLHKEHFDISKSPRLKLAQSYIEQRKREREEELKYMEFMKEVTDDVLTRGVFTNRVLKQVFESHIRKKKGQLDERRMRSMLGKVRSDLGIADDDESDLGESNRMGETVSTSSFKLRPTLAKFEHSKVSDVTFDSTVDSQNTYKFKSTSSADMYSTIHSENEDLSASQALRDYQMKITRKEEMSEGEVTPDESESLKVDEKPSIQAKIIQVSSKEDDNASVHSRVSKARSAGNASVHSHASKAMSAGKKSEGAQSSKQRSEPASHHDDDTLTERSQNRTENDQTDEGEYGEDEFESDGDF</sequence>
<feature type="compositionally biased region" description="Basic and acidic residues" evidence="1">
    <location>
        <begin position="253"/>
        <end position="268"/>
    </location>
</feature>
<feature type="compositionally biased region" description="Polar residues" evidence="1">
    <location>
        <begin position="87"/>
        <end position="99"/>
    </location>
</feature>
<feature type="region of interest" description="Disordered" evidence="1">
    <location>
        <begin position="216"/>
        <end position="289"/>
    </location>
</feature>